<gene>
    <name evidence="1" type="ORF">M9458_028054</name>
</gene>
<evidence type="ECO:0000313" key="1">
    <source>
        <dbReference type="EMBL" id="KAL0175724.1"/>
    </source>
</evidence>
<feature type="non-terminal residue" evidence="1">
    <location>
        <position position="1"/>
    </location>
</feature>
<evidence type="ECO:0000313" key="2">
    <source>
        <dbReference type="Proteomes" id="UP001529510"/>
    </source>
</evidence>
<organism evidence="1 2">
    <name type="scientific">Cirrhinus mrigala</name>
    <name type="common">Mrigala</name>
    <dbReference type="NCBI Taxonomy" id="683832"/>
    <lineage>
        <taxon>Eukaryota</taxon>
        <taxon>Metazoa</taxon>
        <taxon>Chordata</taxon>
        <taxon>Craniata</taxon>
        <taxon>Vertebrata</taxon>
        <taxon>Euteleostomi</taxon>
        <taxon>Actinopterygii</taxon>
        <taxon>Neopterygii</taxon>
        <taxon>Teleostei</taxon>
        <taxon>Ostariophysi</taxon>
        <taxon>Cypriniformes</taxon>
        <taxon>Cyprinidae</taxon>
        <taxon>Labeoninae</taxon>
        <taxon>Labeonini</taxon>
        <taxon>Cirrhinus</taxon>
    </lineage>
</organism>
<dbReference type="Proteomes" id="UP001529510">
    <property type="component" value="Unassembled WGS sequence"/>
</dbReference>
<name>A0ABD0PNU8_CIRMR</name>
<sequence length="51" mass="5771">DVGASVYKEISGHFLNGLTPEDLEPQFQHMIGTDHLETCYLIFNLDQETTC</sequence>
<comment type="caution">
    <text evidence="1">The sequence shown here is derived from an EMBL/GenBank/DDBJ whole genome shotgun (WGS) entry which is preliminary data.</text>
</comment>
<accession>A0ABD0PNU8</accession>
<proteinExistence type="predicted"/>
<reference evidence="1 2" key="1">
    <citation type="submission" date="2024-05" db="EMBL/GenBank/DDBJ databases">
        <title>Genome sequencing and assembly of Indian major carp, Cirrhinus mrigala (Hamilton, 1822).</title>
        <authorList>
            <person name="Mohindra V."/>
            <person name="Chowdhury L.M."/>
            <person name="Lal K."/>
            <person name="Jena J.K."/>
        </authorList>
    </citation>
    <scope>NUCLEOTIDE SEQUENCE [LARGE SCALE GENOMIC DNA]</scope>
    <source>
        <strain evidence="1">CM1030</strain>
        <tissue evidence="1">Blood</tissue>
    </source>
</reference>
<keyword evidence="2" id="KW-1185">Reference proteome</keyword>
<dbReference type="AlphaFoldDB" id="A0ABD0PNU8"/>
<dbReference type="EMBL" id="JAMKFB020000014">
    <property type="protein sequence ID" value="KAL0175724.1"/>
    <property type="molecule type" value="Genomic_DNA"/>
</dbReference>
<protein>
    <submittedName>
        <fullName evidence="1">Uncharacterized protein</fullName>
    </submittedName>
</protein>